<accession>A0AAW1SBR5</accession>
<sequence>MLSRFSAVRSKGCLQLLLLHSTCRVGLATPGNSSDTRTGVFVQPEAVPQFAAQTLQTMNSATNGAAQGPLPQGAAGGSGVSDEELKNIGSKALDTLECRDLKKQIELVLTYYRKDARFVDNIMDITGHPGIFLQFGSLIKYFKDVKLERQPPQVHHYEGSGIAKVEIMNHQHYVINPEGGMARYLFPGKVELDVQSVVTIDLKAKQIINHAENWQGKSAPPEFIRKISGTTTCGILRMLGLQKEINAAMPPHELS</sequence>
<feature type="region of interest" description="Disordered" evidence="1">
    <location>
        <begin position="61"/>
        <end position="81"/>
    </location>
</feature>
<dbReference type="AlphaFoldDB" id="A0AAW1SBR5"/>
<protein>
    <submittedName>
        <fullName evidence="3">Uncharacterized protein</fullName>
    </submittedName>
</protein>
<evidence type="ECO:0000313" key="3">
    <source>
        <dbReference type="EMBL" id="KAK9843245.1"/>
    </source>
</evidence>
<evidence type="ECO:0000313" key="4">
    <source>
        <dbReference type="Proteomes" id="UP001438707"/>
    </source>
</evidence>
<evidence type="ECO:0000256" key="2">
    <source>
        <dbReference type="SAM" id="SignalP"/>
    </source>
</evidence>
<feature type="signal peptide" evidence="2">
    <location>
        <begin position="1"/>
        <end position="28"/>
    </location>
</feature>
<keyword evidence="2" id="KW-0732">Signal</keyword>
<evidence type="ECO:0000256" key="1">
    <source>
        <dbReference type="SAM" id="MobiDB-lite"/>
    </source>
</evidence>
<reference evidence="3 4" key="1">
    <citation type="journal article" date="2024" name="Nat. Commun.">
        <title>Phylogenomics reveals the evolutionary origins of lichenization in chlorophyte algae.</title>
        <authorList>
            <person name="Puginier C."/>
            <person name="Libourel C."/>
            <person name="Otte J."/>
            <person name="Skaloud P."/>
            <person name="Haon M."/>
            <person name="Grisel S."/>
            <person name="Petersen M."/>
            <person name="Berrin J.G."/>
            <person name="Delaux P.M."/>
            <person name="Dal Grande F."/>
            <person name="Keller J."/>
        </authorList>
    </citation>
    <scope>NUCLEOTIDE SEQUENCE [LARGE SCALE GENOMIC DNA]</scope>
    <source>
        <strain evidence="3 4">SAG 2145</strain>
    </source>
</reference>
<name>A0AAW1SBR5_9CHLO</name>
<feature type="chain" id="PRO_5043519886" evidence="2">
    <location>
        <begin position="29"/>
        <end position="255"/>
    </location>
</feature>
<dbReference type="EMBL" id="JALJOS010000002">
    <property type="protein sequence ID" value="KAK9843245.1"/>
    <property type="molecule type" value="Genomic_DNA"/>
</dbReference>
<keyword evidence="4" id="KW-1185">Reference proteome</keyword>
<feature type="compositionally biased region" description="Low complexity" evidence="1">
    <location>
        <begin position="64"/>
        <end position="73"/>
    </location>
</feature>
<proteinExistence type="predicted"/>
<organism evidence="3 4">
    <name type="scientific">Apatococcus lobatus</name>
    <dbReference type="NCBI Taxonomy" id="904363"/>
    <lineage>
        <taxon>Eukaryota</taxon>
        <taxon>Viridiplantae</taxon>
        <taxon>Chlorophyta</taxon>
        <taxon>core chlorophytes</taxon>
        <taxon>Trebouxiophyceae</taxon>
        <taxon>Chlorellales</taxon>
        <taxon>Chlorellaceae</taxon>
        <taxon>Apatococcus</taxon>
    </lineage>
</organism>
<comment type="caution">
    <text evidence="3">The sequence shown here is derived from an EMBL/GenBank/DDBJ whole genome shotgun (WGS) entry which is preliminary data.</text>
</comment>
<gene>
    <name evidence="3" type="ORF">WJX74_009168</name>
</gene>
<dbReference type="Proteomes" id="UP001438707">
    <property type="component" value="Unassembled WGS sequence"/>
</dbReference>